<dbReference type="Proteomes" id="UP000219813">
    <property type="component" value="Chromosome 9"/>
</dbReference>
<keyword evidence="5 8" id="KW-1133">Transmembrane helix</keyword>
<evidence type="ECO:0000256" key="6">
    <source>
        <dbReference type="ARBA" id="ARBA00023136"/>
    </source>
</evidence>
<reference evidence="9" key="2">
    <citation type="submission" date="2016-05" db="EMBL/GenBank/DDBJ databases">
        <authorList>
            <person name="Lavstsen T."/>
            <person name="Jespersen J.S."/>
        </authorList>
    </citation>
    <scope>NUCLEOTIDE SEQUENCE [LARGE SCALE GENOMIC DNA]</scope>
</reference>
<dbReference type="OMA" id="WGFAVLT"/>
<gene>
    <name evidence="10" type="primary">AQP</name>
    <name evidence="9" type="ORF">PMALA_062630</name>
    <name evidence="10" type="ORF">PMLGA01_090033600</name>
    <name evidence="11" type="ORF">PMUG01_09042000</name>
</gene>
<evidence type="ECO:0000256" key="2">
    <source>
        <dbReference type="ARBA" id="ARBA00006175"/>
    </source>
</evidence>
<dbReference type="OrthoDB" id="3222at2759"/>
<dbReference type="GO" id="GO:0015250">
    <property type="term" value="F:water channel activity"/>
    <property type="evidence" value="ECO:0007669"/>
    <property type="project" value="TreeGrafter"/>
</dbReference>
<proteinExistence type="inferred from homology"/>
<evidence type="ECO:0000313" key="12">
    <source>
        <dbReference type="Proteomes" id="UP000078597"/>
    </source>
</evidence>
<protein>
    <submittedName>
        <fullName evidence="9">Aquaglyceroporin, putative</fullName>
    </submittedName>
</protein>
<feature type="transmembrane region" description="Helical" evidence="8">
    <location>
        <begin position="12"/>
        <end position="31"/>
    </location>
</feature>
<feature type="transmembrane region" description="Helical" evidence="8">
    <location>
        <begin position="43"/>
        <end position="62"/>
    </location>
</feature>
<dbReference type="KEGG" id="pmal:PMUG01_09042000"/>
<dbReference type="GO" id="GO:0015254">
    <property type="term" value="F:glycerol channel activity"/>
    <property type="evidence" value="ECO:0007669"/>
    <property type="project" value="TreeGrafter"/>
</dbReference>
<evidence type="ECO:0000256" key="1">
    <source>
        <dbReference type="ARBA" id="ARBA00004141"/>
    </source>
</evidence>
<dbReference type="AlphaFoldDB" id="A0A1A8WYW4"/>
<dbReference type="SUPFAM" id="SSF81338">
    <property type="entry name" value="Aquaporin-like"/>
    <property type="match status" value="1"/>
</dbReference>
<dbReference type="SMR" id="A0A1A8WYW4"/>
<evidence type="ECO:0000313" key="10">
    <source>
        <dbReference type="EMBL" id="SBT71425.1"/>
    </source>
</evidence>
<comment type="similarity">
    <text evidence="2 7">Belongs to the MIP/aquaporin (TC 1.A.8) family.</text>
</comment>
<dbReference type="GO" id="GO:0005886">
    <property type="term" value="C:plasma membrane"/>
    <property type="evidence" value="ECO:0007669"/>
    <property type="project" value="TreeGrafter"/>
</dbReference>
<evidence type="ECO:0000256" key="4">
    <source>
        <dbReference type="ARBA" id="ARBA00022692"/>
    </source>
</evidence>
<evidence type="ECO:0000313" key="14">
    <source>
        <dbReference type="Proteomes" id="UP000219813"/>
    </source>
</evidence>
<dbReference type="PANTHER" id="PTHR43829:SF9">
    <property type="entry name" value="AQUAPORIN-9"/>
    <property type="match status" value="1"/>
</dbReference>
<dbReference type="InterPro" id="IPR050363">
    <property type="entry name" value="MIP/Aquaporin"/>
</dbReference>
<accession>A0A1C3KCV3</accession>
<reference evidence="13 14" key="3">
    <citation type="submission" date="2016-06" db="EMBL/GenBank/DDBJ databases">
        <authorList>
            <consortium name="Pathogen Informatics"/>
        </authorList>
    </citation>
    <scope>NUCLEOTIDE SEQUENCE [LARGE SCALE GENOMIC DNA]</scope>
    <source>
        <strain evidence="10">PmlGA01</strain>
    </source>
</reference>
<evidence type="ECO:0000313" key="13">
    <source>
        <dbReference type="Proteomes" id="UP000219799"/>
    </source>
</evidence>
<feature type="transmembrane region" description="Helical" evidence="8">
    <location>
        <begin position="90"/>
        <end position="110"/>
    </location>
</feature>
<dbReference type="InterPro" id="IPR023271">
    <property type="entry name" value="Aquaporin-like"/>
</dbReference>
<dbReference type="EMBL" id="LT594497">
    <property type="protein sequence ID" value="SBT71425.1"/>
    <property type="molecule type" value="Genomic_DNA"/>
</dbReference>
<dbReference type="EMBL" id="FLQW01005034">
    <property type="protein sequence ID" value="SBS98168.1"/>
    <property type="molecule type" value="Genomic_DNA"/>
</dbReference>
<name>A0A1A8WYW4_PLAMA</name>
<dbReference type="InterPro" id="IPR000425">
    <property type="entry name" value="MIP"/>
</dbReference>
<evidence type="ECO:0000256" key="3">
    <source>
        <dbReference type="ARBA" id="ARBA00022448"/>
    </source>
</evidence>
<dbReference type="Proteomes" id="UP000078597">
    <property type="component" value="Unassembled WGS sequence"/>
</dbReference>
<dbReference type="Pfam" id="PF00230">
    <property type="entry name" value="MIP"/>
    <property type="match status" value="1"/>
</dbReference>
<keyword evidence="3 7" id="KW-0813">Transport</keyword>
<accession>A0A1A8WYW4</accession>
<feature type="transmembrane region" description="Helical" evidence="8">
    <location>
        <begin position="130"/>
        <end position="153"/>
    </location>
</feature>
<feature type="transmembrane region" description="Helical" evidence="8">
    <location>
        <begin position="217"/>
        <end position="237"/>
    </location>
</feature>
<sequence length="257" mass="28118">MQMRSCNTHVKEFVGEFIGTFVLMFFGEGSTANYLTVESAKDWLRLCIGWSLGVFFGILVSAKLSGAHLNLAVSIGLASIKKFEYVKIPLYFLAQLLGSFLATSSVYGLYHGFGINKIPEYSWETSRNAAVSIPSAFIHELILTGILLFVILVVTNETICGEFHVLKVSGVVGLTILCIGLSFGGNTGFALNPSRDLGARFLSLIAYGTDAFTKDSFYFWIPLTAPIVGAVIFCQFFDKIIFPLVEMVEDNKGVAEV</sequence>
<evidence type="ECO:0000256" key="8">
    <source>
        <dbReference type="SAM" id="Phobius"/>
    </source>
</evidence>
<organism evidence="9 12">
    <name type="scientific">Plasmodium malariae</name>
    <dbReference type="NCBI Taxonomy" id="5858"/>
    <lineage>
        <taxon>Eukaryota</taxon>
        <taxon>Sar</taxon>
        <taxon>Alveolata</taxon>
        <taxon>Apicomplexa</taxon>
        <taxon>Aconoidasida</taxon>
        <taxon>Haemosporida</taxon>
        <taxon>Plasmodiidae</taxon>
        <taxon>Plasmodium</taxon>
        <taxon>Plasmodium (Plasmodium)</taxon>
    </lineage>
</organism>
<comment type="subcellular location">
    <subcellularLocation>
        <location evidence="1">Membrane</location>
        <topology evidence="1">Multi-pass membrane protein</topology>
    </subcellularLocation>
</comment>
<dbReference type="PRINTS" id="PR00783">
    <property type="entry name" value="MINTRINSICP"/>
</dbReference>
<dbReference type="VEuPathDB" id="PlasmoDB:PmUG01_09042000"/>
<dbReference type="RefSeq" id="XP_028861742.1">
    <property type="nucleotide sequence ID" value="XM_029005120.1"/>
</dbReference>
<reference evidence="12" key="1">
    <citation type="submission" date="2016-05" db="EMBL/GenBank/DDBJ databases">
        <authorList>
            <person name="Naeem Raeece"/>
        </authorList>
    </citation>
    <scope>NUCLEOTIDE SEQUENCE [LARGE SCALE GENOMIC DNA]</scope>
</reference>
<dbReference type="EMBL" id="LT594630">
    <property type="protein sequence ID" value="SCN12845.1"/>
    <property type="molecule type" value="Genomic_DNA"/>
</dbReference>
<evidence type="ECO:0000313" key="11">
    <source>
        <dbReference type="EMBL" id="SCN12845.1"/>
    </source>
</evidence>
<feature type="transmembrane region" description="Helical" evidence="8">
    <location>
        <begin position="165"/>
        <end position="185"/>
    </location>
</feature>
<dbReference type="GeneID" id="39868948"/>
<dbReference type="Proteomes" id="UP000219799">
    <property type="component" value="Chromosome 9"/>
</dbReference>
<dbReference type="PANTHER" id="PTHR43829">
    <property type="entry name" value="AQUAPORIN OR AQUAGLYCEROPORIN RELATED"/>
    <property type="match status" value="1"/>
</dbReference>
<keyword evidence="6 8" id="KW-0472">Membrane</keyword>
<keyword evidence="4 7" id="KW-0812">Transmembrane</keyword>
<evidence type="ECO:0000256" key="5">
    <source>
        <dbReference type="ARBA" id="ARBA00022989"/>
    </source>
</evidence>
<dbReference type="Gene3D" id="1.20.1080.10">
    <property type="entry name" value="Glycerol uptake facilitator protein"/>
    <property type="match status" value="1"/>
</dbReference>
<evidence type="ECO:0000313" key="9">
    <source>
        <dbReference type="EMBL" id="SBS98168.1"/>
    </source>
</evidence>
<keyword evidence="14" id="KW-1185">Reference proteome</keyword>
<evidence type="ECO:0000256" key="7">
    <source>
        <dbReference type="RuleBase" id="RU000477"/>
    </source>
</evidence>